<proteinExistence type="predicted"/>
<dbReference type="GeneID" id="66113131"/>
<dbReference type="EMBL" id="MU250524">
    <property type="protein sequence ID" value="KAG7451874.1"/>
    <property type="molecule type" value="Genomic_DNA"/>
</dbReference>
<dbReference type="AlphaFoldDB" id="A0A9P7W4B9"/>
<dbReference type="RefSeq" id="XP_043045374.1">
    <property type="nucleotide sequence ID" value="XM_043190834.1"/>
</dbReference>
<reference evidence="1" key="1">
    <citation type="submission" date="2020-11" db="EMBL/GenBank/DDBJ databases">
        <title>Adaptations for nitrogen fixation in a non-lichenized fungal sporocarp promotes dispersal by wood-feeding termites.</title>
        <authorList>
            <consortium name="DOE Joint Genome Institute"/>
            <person name="Koch R.A."/>
            <person name="Yoon G."/>
            <person name="Arayal U."/>
            <person name="Lail K."/>
            <person name="Amirebrahimi M."/>
            <person name="Labutti K."/>
            <person name="Lipzen A."/>
            <person name="Riley R."/>
            <person name="Barry K."/>
            <person name="Henrissat B."/>
            <person name="Grigoriev I.V."/>
            <person name="Herr J.R."/>
            <person name="Aime M.C."/>
        </authorList>
    </citation>
    <scope>NUCLEOTIDE SEQUENCE</scope>
    <source>
        <strain evidence="1">MCA 3950</strain>
    </source>
</reference>
<dbReference type="Proteomes" id="UP000812287">
    <property type="component" value="Unassembled WGS sequence"/>
</dbReference>
<name>A0A9P7W4B9_9AGAR</name>
<organism evidence="1 2">
    <name type="scientific">Guyanagaster necrorhizus</name>
    <dbReference type="NCBI Taxonomy" id="856835"/>
    <lineage>
        <taxon>Eukaryota</taxon>
        <taxon>Fungi</taxon>
        <taxon>Dikarya</taxon>
        <taxon>Basidiomycota</taxon>
        <taxon>Agaricomycotina</taxon>
        <taxon>Agaricomycetes</taxon>
        <taxon>Agaricomycetidae</taxon>
        <taxon>Agaricales</taxon>
        <taxon>Marasmiineae</taxon>
        <taxon>Physalacriaceae</taxon>
        <taxon>Guyanagaster</taxon>
    </lineage>
</organism>
<protein>
    <submittedName>
        <fullName evidence="1">Uncharacterized protein</fullName>
    </submittedName>
</protein>
<evidence type="ECO:0000313" key="1">
    <source>
        <dbReference type="EMBL" id="KAG7451874.1"/>
    </source>
</evidence>
<keyword evidence="2" id="KW-1185">Reference proteome</keyword>
<comment type="caution">
    <text evidence="1">The sequence shown here is derived from an EMBL/GenBank/DDBJ whole genome shotgun (WGS) entry which is preliminary data.</text>
</comment>
<gene>
    <name evidence="1" type="ORF">BT62DRAFT_999607</name>
</gene>
<sequence>MDDSSLRAHDILSSCTSMYALIPYPPTSFHNTVSQMSRTCRISTIYPPSEPSSTTFYPSVSTNASYAKVTTYSASSSYKNTDAGLVTISSPVWPSGPFPNSSDKMIIAAKTDLFCLSDILGPIVASTCGINRGFNVAYAYGVTQSSSTPKLKGHAYSTICEPDSDEVTWSAQWIRGRPSPPYARHTCTVSQPQLISKYRSNHLFNTG</sequence>
<accession>A0A9P7W4B9</accession>
<evidence type="ECO:0000313" key="2">
    <source>
        <dbReference type="Proteomes" id="UP000812287"/>
    </source>
</evidence>